<gene>
    <name evidence="1" type="ORF">LLJM1_0498</name>
</gene>
<proteinExistence type="predicted"/>
<organism evidence="1 2">
    <name type="scientific">Lactococcus lactis subsp. cremoris</name>
    <name type="common">Streptococcus cremoris</name>
    <dbReference type="NCBI Taxonomy" id="1359"/>
    <lineage>
        <taxon>Bacteria</taxon>
        <taxon>Bacillati</taxon>
        <taxon>Bacillota</taxon>
        <taxon>Bacilli</taxon>
        <taxon>Lactobacillales</taxon>
        <taxon>Streptococcaceae</taxon>
        <taxon>Lactococcus</taxon>
    </lineage>
</organism>
<evidence type="ECO:0000313" key="1">
    <source>
        <dbReference type="EMBL" id="ARE27890.1"/>
    </source>
</evidence>
<sequence length="329" mass="38618">MTNLTIIYGNGFDINLGLNTKFVNFYKWLESEQKHAKDKIYQFIKNEKSINYLNWSDLEVGLGNYTLRGDFNPDEFMDSHDNLLEDLNEYLLLEQEKFETPPPTYRDGILLRTLREIPLKLSATSQKKEAISIQNAYDRGLDINFISFNYTQNMEKIIYEPRILKNGPSLYQINMPIHIHGILKESKVLGVNDSTQYAHNLFDKSFEKYFVKNSLLKSISSSQLDDSLYILNNSDIVLLFGMSLGNTDKFYWEEIFRWLHEDNERILLLHDYERELPINGWSSQRLIDTYLTKSKNKFFKSVGIAFESDIEISKQILPLYGTEFFTPIK</sequence>
<reference evidence="1 2" key="1">
    <citation type="journal article" date="2017" name="BMC Genomics">
        <title>Comparative and functional genomics of the Lactococcus lactis taxon; insights into evolution and niche adaptation.</title>
        <authorList>
            <person name="Kelleher P."/>
            <person name="Bottacini F."/>
            <person name="Mahony J."/>
            <person name="Kilcawley K.N."/>
            <person name="van Sinderen D."/>
        </authorList>
    </citation>
    <scope>NUCLEOTIDE SEQUENCE [LARGE SCALE GENOMIC DNA]</scope>
    <source>
        <strain evidence="1 2">JM1</strain>
    </source>
</reference>
<name>A0A1V0PF62_LACLC</name>
<accession>A0A1V0PF62</accession>
<evidence type="ECO:0000313" key="2">
    <source>
        <dbReference type="Proteomes" id="UP000191806"/>
    </source>
</evidence>
<dbReference type="RefSeq" id="WP_063280703.1">
    <property type="nucleotide sequence ID" value="NZ_CP015899.2"/>
</dbReference>
<dbReference type="AlphaFoldDB" id="A0A1V0PF62"/>
<dbReference type="Pfam" id="PF14253">
    <property type="entry name" value="AbiH"/>
    <property type="match status" value="1"/>
</dbReference>
<dbReference type="InterPro" id="IPR025935">
    <property type="entry name" value="AbiH"/>
</dbReference>
<dbReference type="Proteomes" id="UP000191806">
    <property type="component" value="Chromosome"/>
</dbReference>
<protein>
    <submittedName>
        <fullName evidence="1">AbiH family protein</fullName>
    </submittedName>
</protein>
<dbReference type="EMBL" id="CP015899">
    <property type="protein sequence ID" value="ARE27890.1"/>
    <property type="molecule type" value="Genomic_DNA"/>
</dbReference>